<proteinExistence type="inferred from homology"/>
<evidence type="ECO:0000256" key="1">
    <source>
        <dbReference type="ARBA" id="ARBA00004609"/>
    </source>
</evidence>
<dbReference type="InterPro" id="IPR046354">
    <property type="entry name" value="SPACA4/Bouncer"/>
</dbReference>
<dbReference type="Proteomes" id="UP001501920">
    <property type="component" value="Chromosome 7"/>
</dbReference>
<dbReference type="GO" id="GO:0098552">
    <property type="term" value="C:side of membrane"/>
    <property type="evidence" value="ECO:0007669"/>
    <property type="project" value="UniProtKB-KW"/>
</dbReference>
<dbReference type="AlphaFoldDB" id="A0A3B4CN81"/>
<keyword evidence="13" id="KW-1185">Reference proteome</keyword>
<evidence type="ECO:0000256" key="6">
    <source>
        <dbReference type="ARBA" id="ARBA00023157"/>
    </source>
</evidence>
<dbReference type="SUPFAM" id="SSF57302">
    <property type="entry name" value="Snake toxin-like"/>
    <property type="match status" value="1"/>
</dbReference>
<dbReference type="InterPro" id="IPR016054">
    <property type="entry name" value="LY6_UPA_recep-like"/>
</dbReference>
<keyword evidence="5 10" id="KW-0472">Membrane</keyword>
<keyword evidence="8" id="KW-0449">Lipoprotein</keyword>
<reference evidence="12 13" key="1">
    <citation type="submission" date="2020-10" db="EMBL/GenBank/DDBJ databases">
        <title>Pygocentrus nattereri (red-bellied piranha) genome, fPygNat1, primary haplotype.</title>
        <authorList>
            <person name="Myers G."/>
            <person name="Meyer A."/>
            <person name="Karagic N."/>
            <person name="Pippel M."/>
            <person name="Winkler S."/>
            <person name="Tracey A."/>
            <person name="Wood J."/>
            <person name="Formenti G."/>
            <person name="Howe K."/>
            <person name="Fedrigo O."/>
            <person name="Jarvis E.D."/>
        </authorList>
    </citation>
    <scope>NUCLEOTIDE SEQUENCE [LARGE SCALE GENOMIC DNA]</scope>
</reference>
<accession>A0A3B4CN81</accession>
<evidence type="ECO:0000256" key="10">
    <source>
        <dbReference type="SAM" id="Phobius"/>
    </source>
</evidence>
<feature type="transmembrane region" description="Helical" evidence="10">
    <location>
        <begin position="17"/>
        <end position="41"/>
    </location>
</feature>
<dbReference type="GO" id="GO:0005886">
    <property type="term" value="C:plasma membrane"/>
    <property type="evidence" value="ECO:0007669"/>
    <property type="project" value="UniProtKB-SubCell"/>
</dbReference>
<feature type="domain" description="UPAR/Ly6" evidence="11">
    <location>
        <begin position="35"/>
        <end position="114"/>
    </location>
</feature>
<keyword evidence="2" id="KW-1003">Cell membrane</keyword>
<dbReference type="GO" id="GO:0035036">
    <property type="term" value="P:sperm-egg recognition"/>
    <property type="evidence" value="ECO:0007669"/>
    <property type="project" value="TreeGrafter"/>
</dbReference>
<keyword evidence="10" id="KW-0812">Transmembrane</keyword>
<dbReference type="PANTHER" id="PTHR47613:SF1">
    <property type="entry name" value="SPERM ACROSOME MEMBRANE-ASSOCIATED PROTEIN 4"/>
    <property type="match status" value="1"/>
</dbReference>
<evidence type="ECO:0000256" key="8">
    <source>
        <dbReference type="ARBA" id="ARBA00023288"/>
    </source>
</evidence>
<evidence type="ECO:0000256" key="4">
    <source>
        <dbReference type="ARBA" id="ARBA00022729"/>
    </source>
</evidence>
<evidence type="ECO:0000313" key="13">
    <source>
        <dbReference type="Proteomes" id="UP001501920"/>
    </source>
</evidence>
<protein>
    <recommendedName>
        <fullName evidence="11">UPAR/Ly6 domain-containing protein</fullName>
    </recommendedName>
</protein>
<sequence>MTQPGNVCFSSTSLLKVMYAFCLCAFLLPGWHCANLLCYYCPLQLVNKPCKHVLTECLPGQKCFTADGHYGGYSGVFSKGCTFENKCLRKNSQIIQESNISLDYSCCSYDYCNSSQSLSLLTQSSFIIADTSFLLGTGTG</sequence>
<comment type="similarity">
    <text evidence="9">Belongs to the SPACA4/bouncer family.</text>
</comment>
<organism evidence="12 13">
    <name type="scientific">Pygocentrus nattereri</name>
    <name type="common">Red-bellied piranha</name>
    <dbReference type="NCBI Taxonomy" id="42514"/>
    <lineage>
        <taxon>Eukaryota</taxon>
        <taxon>Metazoa</taxon>
        <taxon>Chordata</taxon>
        <taxon>Craniata</taxon>
        <taxon>Vertebrata</taxon>
        <taxon>Euteleostomi</taxon>
        <taxon>Actinopterygii</taxon>
        <taxon>Neopterygii</taxon>
        <taxon>Teleostei</taxon>
        <taxon>Ostariophysi</taxon>
        <taxon>Characiformes</taxon>
        <taxon>Characoidei</taxon>
        <taxon>Pygocentrus</taxon>
    </lineage>
</organism>
<reference evidence="12" key="2">
    <citation type="submission" date="2025-08" db="UniProtKB">
        <authorList>
            <consortium name="Ensembl"/>
        </authorList>
    </citation>
    <scope>IDENTIFICATION</scope>
</reference>
<dbReference type="PANTHER" id="PTHR47613">
    <property type="entry name" value="SPERM ACROSOME MEMBRANE-ASSOCIATED PROTEIN 4"/>
    <property type="match status" value="1"/>
</dbReference>
<keyword evidence="6" id="KW-1015">Disulfide bond</keyword>
<dbReference type="OMA" id="CCDWPYC"/>
<keyword evidence="10" id="KW-1133">Transmembrane helix</keyword>
<comment type="subcellular location">
    <subcellularLocation>
        <location evidence="1">Cell membrane</location>
        <topology evidence="1">Lipid-anchor</topology>
        <topology evidence="1">GPI-anchor</topology>
    </subcellularLocation>
</comment>
<evidence type="ECO:0000313" key="12">
    <source>
        <dbReference type="Ensembl" id="ENSPNAP00000012818.2"/>
    </source>
</evidence>
<keyword evidence="4" id="KW-0732">Signal</keyword>
<evidence type="ECO:0000256" key="7">
    <source>
        <dbReference type="ARBA" id="ARBA00023180"/>
    </source>
</evidence>
<dbReference type="Gene3D" id="2.10.60.10">
    <property type="entry name" value="CD59"/>
    <property type="match status" value="1"/>
</dbReference>
<dbReference type="InterPro" id="IPR045860">
    <property type="entry name" value="Snake_toxin-like_sf"/>
</dbReference>
<evidence type="ECO:0000256" key="5">
    <source>
        <dbReference type="ARBA" id="ARBA00023136"/>
    </source>
</evidence>
<evidence type="ECO:0000256" key="3">
    <source>
        <dbReference type="ARBA" id="ARBA00022622"/>
    </source>
</evidence>
<dbReference type="Pfam" id="PF00021">
    <property type="entry name" value="UPAR_LY6"/>
    <property type="match status" value="1"/>
</dbReference>
<keyword evidence="7" id="KW-0325">Glycoprotein</keyword>
<name>A0A3B4CN81_PYGNA</name>
<dbReference type="GeneTree" id="ENSGT01120000274106"/>
<reference evidence="12" key="3">
    <citation type="submission" date="2025-09" db="UniProtKB">
        <authorList>
            <consortium name="Ensembl"/>
        </authorList>
    </citation>
    <scope>IDENTIFICATION</scope>
</reference>
<evidence type="ECO:0000256" key="2">
    <source>
        <dbReference type="ARBA" id="ARBA00022475"/>
    </source>
</evidence>
<keyword evidence="3" id="KW-0336">GPI-anchor</keyword>
<dbReference type="Ensembl" id="ENSPNAT00000020205.2">
    <property type="protein sequence ID" value="ENSPNAP00000012818.2"/>
    <property type="gene ID" value="ENSPNAG00000018612.2"/>
</dbReference>
<evidence type="ECO:0000256" key="9">
    <source>
        <dbReference type="ARBA" id="ARBA00029446"/>
    </source>
</evidence>
<evidence type="ECO:0000259" key="11">
    <source>
        <dbReference type="Pfam" id="PF00021"/>
    </source>
</evidence>